<evidence type="ECO:0000313" key="3">
    <source>
        <dbReference type="EMBL" id="WOH08240.1"/>
    </source>
</evidence>
<dbReference type="PANTHER" id="PTHR11697:SF230">
    <property type="entry name" value="ZINC FINGER, MYM DOMAIN CONTAINING 1"/>
    <property type="match status" value="1"/>
</dbReference>
<dbReference type="InterPro" id="IPR025398">
    <property type="entry name" value="DUF4371"/>
</dbReference>
<keyword evidence="4" id="KW-1185">Reference proteome</keyword>
<evidence type="ECO:0000313" key="4">
    <source>
        <dbReference type="Proteomes" id="UP000077755"/>
    </source>
</evidence>
<accession>A0AAF1B6P8</accession>
<organism evidence="3 4">
    <name type="scientific">Daucus carota subsp. sativus</name>
    <name type="common">Carrot</name>
    <dbReference type="NCBI Taxonomy" id="79200"/>
    <lineage>
        <taxon>Eukaryota</taxon>
        <taxon>Viridiplantae</taxon>
        <taxon>Streptophyta</taxon>
        <taxon>Embryophyta</taxon>
        <taxon>Tracheophyta</taxon>
        <taxon>Spermatophyta</taxon>
        <taxon>Magnoliopsida</taxon>
        <taxon>eudicotyledons</taxon>
        <taxon>Gunneridae</taxon>
        <taxon>Pentapetalae</taxon>
        <taxon>asterids</taxon>
        <taxon>campanulids</taxon>
        <taxon>Apiales</taxon>
        <taxon>Apiaceae</taxon>
        <taxon>Apioideae</taxon>
        <taxon>Scandiceae</taxon>
        <taxon>Daucinae</taxon>
        <taxon>Daucus</taxon>
        <taxon>Daucus sect. Daucus</taxon>
    </lineage>
</organism>
<evidence type="ECO:0000259" key="2">
    <source>
        <dbReference type="Pfam" id="PF14291"/>
    </source>
</evidence>
<dbReference type="KEGG" id="dcr:108194679"/>
<dbReference type="Pfam" id="PF14291">
    <property type="entry name" value="DUF4371"/>
    <property type="match status" value="1"/>
</dbReference>
<dbReference type="EMBL" id="CP093349">
    <property type="protein sequence ID" value="WOH08240.1"/>
    <property type="molecule type" value="Genomic_DNA"/>
</dbReference>
<gene>
    <name evidence="3" type="ORF">DCAR_0727678</name>
</gene>
<feature type="domain" description="HAT C-terminal dimerisation" evidence="1">
    <location>
        <begin position="146"/>
        <end position="204"/>
    </location>
</feature>
<proteinExistence type="predicted"/>
<dbReference type="InterPro" id="IPR008906">
    <property type="entry name" value="HATC_C_dom"/>
</dbReference>
<dbReference type="AlphaFoldDB" id="A0AAF1B6P8"/>
<sequence length="243" mass="28056">MLLRQGLPFRGHDETVDSLNRGNFLEFLEWHCTEKEIKKGPGNCQLTSPKVQKELVIDIISQDCFSETNTELLTCIVFLDPRNSFSDFNHAKLLRLTQFYPNDFSLMDQELLGTQFNNFIFDVRRDKNISELKNIGELAIKMVKTRRHTAYPLVYRLIELTLVLPIATATVERVFSAMKIVNSDLPNHMGDEWLNDSIMVYIEKAIFATVDNESVLQRYQHMQTRRIQLSSISSSSKDITTST</sequence>
<dbReference type="PANTHER" id="PTHR11697">
    <property type="entry name" value="GENERAL TRANSCRIPTION FACTOR 2-RELATED ZINC FINGER PROTEIN"/>
    <property type="match status" value="1"/>
</dbReference>
<evidence type="ECO:0008006" key="5">
    <source>
        <dbReference type="Google" id="ProtNLM"/>
    </source>
</evidence>
<name>A0AAF1B6P8_DAUCS</name>
<evidence type="ECO:0000259" key="1">
    <source>
        <dbReference type="Pfam" id="PF05699"/>
    </source>
</evidence>
<dbReference type="InterPro" id="IPR055298">
    <property type="entry name" value="AtLOH3-like"/>
</dbReference>
<protein>
    <recommendedName>
        <fullName evidence="5">HAT C-terminal dimerisation domain-containing protein</fullName>
    </recommendedName>
</protein>
<reference evidence="3" key="2">
    <citation type="submission" date="2022-03" db="EMBL/GenBank/DDBJ databases">
        <title>Draft title - Genomic analysis of global carrot germplasm unveils the trajectory of domestication and the origin of high carotenoid orange carrot.</title>
        <authorList>
            <person name="Iorizzo M."/>
            <person name="Ellison S."/>
            <person name="Senalik D."/>
            <person name="Macko-Podgorni A."/>
            <person name="Grzebelus D."/>
            <person name="Bostan H."/>
            <person name="Rolling W."/>
            <person name="Curaba J."/>
            <person name="Simon P."/>
        </authorList>
    </citation>
    <scope>NUCLEOTIDE SEQUENCE</scope>
    <source>
        <tissue evidence="3">Leaf</tissue>
    </source>
</reference>
<dbReference type="GO" id="GO:0046983">
    <property type="term" value="F:protein dimerization activity"/>
    <property type="evidence" value="ECO:0007669"/>
    <property type="project" value="InterPro"/>
</dbReference>
<dbReference type="Proteomes" id="UP000077755">
    <property type="component" value="Chromosome 7"/>
</dbReference>
<feature type="domain" description="DUF4371" evidence="2">
    <location>
        <begin position="2"/>
        <end position="66"/>
    </location>
</feature>
<dbReference type="Pfam" id="PF05699">
    <property type="entry name" value="Dimer_Tnp_hAT"/>
    <property type="match status" value="1"/>
</dbReference>
<reference evidence="3" key="1">
    <citation type="journal article" date="2016" name="Nat. Genet.">
        <title>A high-quality carrot genome assembly provides new insights into carotenoid accumulation and asterid genome evolution.</title>
        <authorList>
            <person name="Iorizzo M."/>
            <person name="Ellison S."/>
            <person name="Senalik D."/>
            <person name="Zeng P."/>
            <person name="Satapoomin P."/>
            <person name="Huang J."/>
            <person name="Bowman M."/>
            <person name="Iovene M."/>
            <person name="Sanseverino W."/>
            <person name="Cavagnaro P."/>
            <person name="Yildiz M."/>
            <person name="Macko-Podgorni A."/>
            <person name="Moranska E."/>
            <person name="Grzebelus E."/>
            <person name="Grzebelus D."/>
            <person name="Ashrafi H."/>
            <person name="Zheng Z."/>
            <person name="Cheng S."/>
            <person name="Spooner D."/>
            <person name="Van Deynze A."/>
            <person name="Simon P."/>
        </authorList>
    </citation>
    <scope>NUCLEOTIDE SEQUENCE</scope>
    <source>
        <tissue evidence="3">Leaf</tissue>
    </source>
</reference>